<dbReference type="InterPro" id="IPR011004">
    <property type="entry name" value="Trimer_LpxA-like_sf"/>
</dbReference>
<keyword evidence="4" id="KW-0812">Transmembrane</keyword>
<dbReference type="PROSITE" id="PS00101">
    <property type="entry name" value="HEXAPEP_TRANSFERASES"/>
    <property type="match status" value="1"/>
</dbReference>
<keyword evidence="4" id="KW-1133">Transmembrane helix</keyword>
<gene>
    <name evidence="5" type="primary">sypM</name>
    <name evidence="5" type="ORF">GCM10007916_23540</name>
</gene>
<comment type="caution">
    <text evidence="5">The sequence shown here is derived from an EMBL/GenBank/DDBJ whole genome shotgun (WGS) entry which is preliminary data.</text>
</comment>
<dbReference type="Gene3D" id="2.160.10.10">
    <property type="entry name" value="Hexapeptide repeat proteins"/>
    <property type="match status" value="1"/>
</dbReference>
<dbReference type="InterPro" id="IPR051159">
    <property type="entry name" value="Hexapeptide_acetyltransf"/>
</dbReference>
<dbReference type="SUPFAM" id="SSF51161">
    <property type="entry name" value="Trimeric LpxA-like enzymes"/>
    <property type="match status" value="1"/>
</dbReference>
<keyword evidence="4" id="KW-0472">Membrane</keyword>
<accession>A0ABQ6E1T2</accession>
<evidence type="ECO:0000256" key="1">
    <source>
        <dbReference type="ARBA" id="ARBA00022679"/>
    </source>
</evidence>
<evidence type="ECO:0000313" key="5">
    <source>
        <dbReference type="EMBL" id="GLS91285.1"/>
    </source>
</evidence>
<dbReference type="InterPro" id="IPR001451">
    <property type="entry name" value="Hexapep"/>
</dbReference>
<keyword evidence="2" id="KW-0677">Repeat</keyword>
<sequence>MKAISLNQTKHWLKTSEHPFAKFVFAQLKSMLKFELPAPKFMLRSAYFVYQILTTLLTTMSRILLWTPLFKGRLEKVGKNLNLYGGLPYISGPVRIIINDDCRVSGQSTFTGRSCATVAPVLTLGNNIDIGWMTTIAVGSNVSLGDNVRIAGRAFLAGYPGHPLDPTARALGLPETDDQVGDIIIEQDVWLATGVSVMAGVRIGHGTIVAAGSVVTHDLPAMVLAGGVPARVIRTLTTSDKSDAVEEK</sequence>
<dbReference type="CDD" id="cd04647">
    <property type="entry name" value="LbH_MAT_like"/>
    <property type="match status" value="1"/>
</dbReference>
<organism evidence="5 6">
    <name type="scientific">Psychromonas marina</name>
    <dbReference type="NCBI Taxonomy" id="88364"/>
    <lineage>
        <taxon>Bacteria</taxon>
        <taxon>Pseudomonadati</taxon>
        <taxon>Pseudomonadota</taxon>
        <taxon>Gammaproteobacteria</taxon>
        <taxon>Alteromonadales</taxon>
        <taxon>Psychromonadaceae</taxon>
        <taxon>Psychromonas</taxon>
    </lineage>
</organism>
<evidence type="ECO:0000256" key="3">
    <source>
        <dbReference type="ARBA" id="ARBA00023315"/>
    </source>
</evidence>
<protein>
    <submittedName>
        <fullName evidence="5">Acetyltransferase</fullName>
    </submittedName>
</protein>
<dbReference type="Pfam" id="PF00132">
    <property type="entry name" value="Hexapep"/>
    <property type="match status" value="1"/>
</dbReference>
<proteinExistence type="predicted"/>
<evidence type="ECO:0000256" key="4">
    <source>
        <dbReference type="SAM" id="Phobius"/>
    </source>
</evidence>
<dbReference type="RefSeq" id="WP_284204409.1">
    <property type="nucleotide sequence ID" value="NZ_BSPQ01000013.1"/>
</dbReference>
<dbReference type="InterPro" id="IPR018357">
    <property type="entry name" value="Hexapep_transf_CS"/>
</dbReference>
<dbReference type="PANTHER" id="PTHR23416">
    <property type="entry name" value="SIALIC ACID SYNTHASE-RELATED"/>
    <property type="match status" value="1"/>
</dbReference>
<reference evidence="6" key="1">
    <citation type="journal article" date="2019" name="Int. J. Syst. Evol. Microbiol.">
        <title>The Global Catalogue of Microorganisms (GCM) 10K type strain sequencing project: providing services to taxonomists for standard genome sequencing and annotation.</title>
        <authorList>
            <consortium name="The Broad Institute Genomics Platform"/>
            <consortium name="The Broad Institute Genome Sequencing Center for Infectious Disease"/>
            <person name="Wu L."/>
            <person name="Ma J."/>
        </authorList>
    </citation>
    <scope>NUCLEOTIDE SEQUENCE [LARGE SCALE GENOMIC DNA]</scope>
    <source>
        <strain evidence="6">NBRC 103166</strain>
    </source>
</reference>
<evidence type="ECO:0000313" key="6">
    <source>
        <dbReference type="Proteomes" id="UP001157353"/>
    </source>
</evidence>
<name>A0ABQ6E1T2_9GAMM</name>
<keyword evidence="3" id="KW-0012">Acyltransferase</keyword>
<keyword evidence="6" id="KW-1185">Reference proteome</keyword>
<dbReference type="Proteomes" id="UP001157353">
    <property type="component" value="Unassembled WGS sequence"/>
</dbReference>
<feature type="transmembrane region" description="Helical" evidence="4">
    <location>
        <begin position="47"/>
        <end position="66"/>
    </location>
</feature>
<keyword evidence="1" id="KW-0808">Transferase</keyword>
<dbReference type="EMBL" id="BSPQ01000013">
    <property type="protein sequence ID" value="GLS91285.1"/>
    <property type="molecule type" value="Genomic_DNA"/>
</dbReference>
<evidence type="ECO:0000256" key="2">
    <source>
        <dbReference type="ARBA" id="ARBA00022737"/>
    </source>
</evidence>